<reference evidence="2 3" key="1">
    <citation type="journal article" date="2013" name="Mar. Genomics">
        <title>Expression of sulfatases in Rhodopirellula baltica and the diversity of sulfatases in the genus Rhodopirellula.</title>
        <authorList>
            <person name="Wegner C.E."/>
            <person name="Richter-Heitmann T."/>
            <person name="Klindworth A."/>
            <person name="Klockow C."/>
            <person name="Richter M."/>
            <person name="Achstetter T."/>
            <person name="Glockner F.O."/>
            <person name="Harder J."/>
        </authorList>
    </citation>
    <scope>NUCLEOTIDE SEQUENCE [LARGE SCALE GENOMIC DNA]</scope>
    <source>
        <strain evidence="2 3">SH398</strain>
    </source>
</reference>
<feature type="compositionally biased region" description="Acidic residues" evidence="1">
    <location>
        <begin position="20"/>
        <end position="41"/>
    </location>
</feature>
<organism evidence="2 3">
    <name type="scientific">Rhodopirellula europaea SH398</name>
    <dbReference type="NCBI Taxonomy" id="1263868"/>
    <lineage>
        <taxon>Bacteria</taxon>
        <taxon>Pseudomonadati</taxon>
        <taxon>Planctomycetota</taxon>
        <taxon>Planctomycetia</taxon>
        <taxon>Pirellulales</taxon>
        <taxon>Pirellulaceae</taxon>
        <taxon>Rhodopirellula</taxon>
    </lineage>
</organism>
<evidence type="ECO:0000313" key="3">
    <source>
        <dbReference type="Proteomes" id="UP000011996"/>
    </source>
</evidence>
<dbReference type="STRING" id="1263868.RESH_04322"/>
<name>M5SBN8_9BACT</name>
<accession>M5SBN8</accession>
<feature type="region of interest" description="Disordered" evidence="1">
    <location>
        <begin position="93"/>
        <end position="113"/>
    </location>
</feature>
<feature type="region of interest" description="Disordered" evidence="1">
    <location>
        <begin position="1"/>
        <end position="65"/>
    </location>
</feature>
<dbReference type="PATRIC" id="fig|1263868.3.peg.4686"/>
<dbReference type="AlphaFoldDB" id="M5SBN8"/>
<evidence type="ECO:0000256" key="1">
    <source>
        <dbReference type="SAM" id="MobiDB-lite"/>
    </source>
</evidence>
<dbReference type="Proteomes" id="UP000011996">
    <property type="component" value="Unassembled WGS sequence"/>
</dbReference>
<feature type="compositionally biased region" description="Low complexity" evidence="1">
    <location>
        <begin position="98"/>
        <end position="113"/>
    </location>
</feature>
<feature type="compositionally biased region" description="Low complexity" evidence="1">
    <location>
        <begin position="51"/>
        <end position="65"/>
    </location>
</feature>
<dbReference type="EMBL" id="ANOF01000140">
    <property type="protein sequence ID" value="EMI25097.1"/>
    <property type="molecule type" value="Genomic_DNA"/>
</dbReference>
<sequence>MGTSASLGGIGGGSPLIPDWVDDIETVSQDSDSETAPETEDNGDKDTDQELSPSAVPVAPKAPLASARRSLGEFASTGDRSAMRRGVASYIRTGRGGAQTAARRSAGSAARGSSLAGIVGGSRTFEDVRQAIRNAVSDLNNADELLAAIAEAASPSDGTNDSQTGQDAAAEALQYLLEQDKNANLLDLDTDQREIVLERFLAVDAFKLFATDVCKHMQNKGPLAEHQNRMRVLKDYFCETFRQANQRRAREDRPSLGRIPDDEVRRVSRSIITEAYMIFEGFFDES</sequence>
<comment type="caution">
    <text evidence="2">The sequence shown here is derived from an EMBL/GenBank/DDBJ whole genome shotgun (WGS) entry which is preliminary data.</text>
</comment>
<proteinExistence type="predicted"/>
<gene>
    <name evidence="2" type="ORF">RESH_04322</name>
</gene>
<evidence type="ECO:0000313" key="2">
    <source>
        <dbReference type="EMBL" id="EMI25097.1"/>
    </source>
</evidence>
<protein>
    <submittedName>
        <fullName evidence="2">Uncharacterized protein</fullName>
    </submittedName>
</protein>